<reference evidence="7" key="1">
    <citation type="submission" date="2019-09" db="EMBL/GenBank/DDBJ databases">
        <title>Bird 10,000 Genomes (B10K) Project - Family phase.</title>
        <authorList>
            <person name="Zhang G."/>
        </authorList>
    </citation>
    <scope>NUCLEOTIDE SEQUENCE</scope>
    <source>
        <strain evidence="7">B10K-DU-025-06</strain>
        <tissue evidence="7">Mixed tissue sample</tissue>
    </source>
</reference>
<feature type="compositionally biased region" description="Acidic residues" evidence="5">
    <location>
        <begin position="609"/>
        <end position="620"/>
    </location>
</feature>
<dbReference type="GO" id="GO:0006334">
    <property type="term" value="P:nucleosome assembly"/>
    <property type="evidence" value="ECO:0007669"/>
    <property type="project" value="TreeGrafter"/>
</dbReference>
<feature type="compositionally biased region" description="Gly residues" evidence="5">
    <location>
        <begin position="387"/>
        <end position="409"/>
    </location>
</feature>
<feature type="region of interest" description="Disordered" evidence="5">
    <location>
        <begin position="571"/>
        <end position="620"/>
    </location>
</feature>
<evidence type="ECO:0000256" key="2">
    <source>
        <dbReference type="ARBA" id="ARBA00013786"/>
    </source>
</evidence>
<dbReference type="Pfam" id="PF22878">
    <property type="entry name" value="SPT2_N"/>
    <property type="match status" value="1"/>
</dbReference>
<organism evidence="7 8">
    <name type="scientific">Eolophus roseicapilla</name>
    <name type="common">Galah cockatoo</name>
    <name type="synonym">Cacatua roseicapilla</name>
    <dbReference type="NCBI Taxonomy" id="176039"/>
    <lineage>
        <taxon>Eukaryota</taxon>
        <taxon>Metazoa</taxon>
        <taxon>Chordata</taxon>
        <taxon>Craniata</taxon>
        <taxon>Vertebrata</taxon>
        <taxon>Euteleostomi</taxon>
        <taxon>Archelosauria</taxon>
        <taxon>Archosauria</taxon>
        <taxon>Dinosauria</taxon>
        <taxon>Saurischia</taxon>
        <taxon>Theropoda</taxon>
        <taxon>Coelurosauria</taxon>
        <taxon>Aves</taxon>
        <taxon>Neognathae</taxon>
        <taxon>Neoaves</taxon>
        <taxon>Telluraves</taxon>
        <taxon>Australaves</taxon>
        <taxon>Psittaciformes</taxon>
        <taxon>Cacatuidae</taxon>
        <taxon>Eolophus</taxon>
    </lineage>
</organism>
<feature type="region of interest" description="Disordered" evidence="5">
    <location>
        <begin position="163"/>
        <end position="556"/>
    </location>
</feature>
<evidence type="ECO:0000256" key="4">
    <source>
        <dbReference type="SAM" id="Coils"/>
    </source>
</evidence>
<dbReference type="InterPro" id="IPR054552">
    <property type="entry name" value="SPT2_N"/>
</dbReference>
<dbReference type="AlphaFoldDB" id="A0A851XN00"/>
<feature type="domain" description="SPT2 homolog N-terminal" evidence="6">
    <location>
        <begin position="3"/>
        <end position="73"/>
    </location>
</feature>
<feature type="compositionally biased region" description="Low complexity" evidence="5">
    <location>
        <begin position="416"/>
        <end position="428"/>
    </location>
</feature>
<feature type="compositionally biased region" description="Low complexity" evidence="5">
    <location>
        <begin position="306"/>
        <end position="315"/>
    </location>
</feature>
<feature type="compositionally biased region" description="Polar residues" evidence="5">
    <location>
        <begin position="571"/>
        <end position="583"/>
    </location>
</feature>
<gene>
    <name evidence="7" type="primary">Spty2d1</name>
    <name evidence="7" type="ORF">EOLROS_R03961</name>
</gene>
<protein>
    <recommendedName>
        <fullName evidence="2">Protein SPT2 homolog</fullName>
    </recommendedName>
</protein>
<feature type="non-terminal residue" evidence="7">
    <location>
        <position position="674"/>
    </location>
</feature>
<accession>A0A851XN00</accession>
<feature type="compositionally biased region" description="Gly residues" evidence="5">
    <location>
        <begin position="362"/>
        <end position="376"/>
    </location>
</feature>
<comment type="similarity">
    <text evidence="1">Belongs to the SPT2 family.</text>
</comment>
<feature type="compositionally biased region" description="Basic and acidic residues" evidence="5">
    <location>
        <begin position="163"/>
        <end position="209"/>
    </location>
</feature>
<dbReference type="GO" id="GO:0003677">
    <property type="term" value="F:DNA binding"/>
    <property type="evidence" value="ECO:0007669"/>
    <property type="project" value="TreeGrafter"/>
</dbReference>
<dbReference type="Proteomes" id="UP000637704">
    <property type="component" value="Unassembled WGS sequence"/>
</dbReference>
<feature type="non-terminal residue" evidence="7">
    <location>
        <position position="1"/>
    </location>
</feature>
<feature type="compositionally biased region" description="Low complexity" evidence="5">
    <location>
        <begin position="377"/>
        <end position="386"/>
    </location>
</feature>
<feature type="compositionally biased region" description="Gly residues" evidence="5">
    <location>
        <begin position="429"/>
        <end position="446"/>
    </location>
</feature>
<dbReference type="InterPro" id="IPR013256">
    <property type="entry name" value="Chromatin_SPT2"/>
</dbReference>
<dbReference type="PANTHER" id="PTHR22691:SF8">
    <property type="entry name" value="PROTEIN SPT2 HOMOLOG"/>
    <property type="match status" value="1"/>
</dbReference>
<dbReference type="GO" id="GO:0006360">
    <property type="term" value="P:transcription by RNA polymerase I"/>
    <property type="evidence" value="ECO:0007669"/>
    <property type="project" value="TreeGrafter"/>
</dbReference>
<feature type="compositionally biased region" description="Gly residues" evidence="5">
    <location>
        <begin position="473"/>
        <end position="490"/>
    </location>
</feature>
<keyword evidence="3 4" id="KW-0175">Coiled coil</keyword>
<evidence type="ECO:0000256" key="1">
    <source>
        <dbReference type="ARBA" id="ARBA00006461"/>
    </source>
</evidence>
<evidence type="ECO:0000313" key="7">
    <source>
        <dbReference type="EMBL" id="NXD66813.1"/>
    </source>
</evidence>
<name>A0A851XN00_EOLRO</name>
<proteinExistence type="inferred from homology"/>
<feature type="compositionally biased region" description="Low complexity" evidence="5">
    <location>
        <begin position="280"/>
        <end position="298"/>
    </location>
</feature>
<dbReference type="Pfam" id="PF08243">
    <property type="entry name" value="SPT2"/>
    <property type="match status" value="1"/>
</dbReference>
<dbReference type="PANTHER" id="PTHR22691">
    <property type="entry name" value="YEAST SPT2-RELATED"/>
    <property type="match status" value="1"/>
</dbReference>
<feature type="region of interest" description="Disordered" evidence="5">
    <location>
        <begin position="63"/>
        <end position="149"/>
    </location>
</feature>
<evidence type="ECO:0000256" key="3">
    <source>
        <dbReference type="ARBA" id="ARBA00023054"/>
    </source>
</evidence>
<dbReference type="GO" id="GO:0042393">
    <property type="term" value="F:histone binding"/>
    <property type="evidence" value="ECO:0007669"/>
    <property type="project" value="TreeGrafter"/>
</dbReference>
<dbReference type="EMBL" id="WBNI01000312">
    <property type="protein sequence ID" value="NXD66813.1"/>
    <property type="molecule type" value="Genomic_DNA"/>
</dbReference>
<feature type="coiled-coil region" evidence="4">
    <location>
        <begin position="26"/>
        <end position="60"/>
    </location>
</feature>
<dbReference type="GO" id="GO:0005730">
    <property type="term" value="C:nucleolus"/>
    <property type="evidence" value="ECO:0007669"/>
    <property type="project" value="TreeGrafter"/>
</dbReference>
<evidence type="ECO:0000313" key="8">
    <source>
        <dbReference type="Proteomes" id="UP000637704"/>
    </source>
</evidence>
<dbReference type="SMART" id="SM00784">
    <property type="entry name" value="SPT2"/>
    <property type="match status" value="1"/>
</dbReference>
<sequence length="674" mass="71512">SLQKRYSLAVGPPKKVPKVKGVESAAVQAFLRRQEEEKRKKALEERRKKEQLLARRIELKHDRKARAMASRTKDNFYGYNGIPVEEKPKKRRTCENVAQAPEAEYATEEETEQLEYSHTESDHEQEEYEEKPSKAAVKPKAPPKSAPAPLNFAELLRLAEKKQYEPVEIKPVKKVEERPRTAEELREREYLGRKNKRVEMHRKSEKEIKNTGVSSSSKKVTSEKESVNAKLNRSSVDKHSTPKSSVTSSVSGTDKKSKTPALTQKYSRSSSSSRFDHMGKNSQNGSLKSSSGSSHGKLPVNGIGKSSSSSHVPSSKAAANGAQRPPQAKESSLKKSAHMKSGNPAALQHGINSNAKRSGSSLGKGGPGHPGGGSSAGPGRSSSNSGVGPGRPGSGLSPGPGRLGSGSGMKPGKSAGSSSTGPGRPGSSSGTGLGRPGSSLGTGPGRPGISTNTGPGRPGSSMSTGPGRPGSSMGTGPGRLGSSMGTGPGRPGIRPSTGPGRPGSSMGTGPGRPGASPGMGAKRPGSSLGTGPGRPGISPSTGPGRPGSGLGTTVKPKCTVVSETISSKNLVTRPSNGQINGMRSFQGHRPVFHPQGLGRPPISYKRQIDDDEDDDEYDSEMDDFIEDEGEPQEEISKHIREIFGYDRKRYKDESDYALRYMESSWREQQKEEAR</sequence>
<evidence type="ECO:0000259" key="6">
    <source>
        <dbReference type="Pfam" id="PF22878"/>
    </source>
</evidence>
<evidence type="ECO:0000256" key="5">
    <source>
        <dbReference type="SAM" id="MobiDB-lite"/>
    </source>
</evidence>
<keyword evidence="8" id="KW-1185">Reference proteome</keyword>
<feature type="compositionally biased region" description="Low complexity" evidence="5">
    <location>
        <begin position="242"/>
        <end position="252"/>
    </location>
</feature>
<comment type="caution">
    <text evidence="7">The sequence shown here is derived from an EMBL/GenBank/DDBJ whole genome shotgun (WGS) entry which is preliminary data.</text>
</comment>
<feature type="compositionally biased region" description="Polar residues" evidence="5">
    <location>
        <begin position="449"/>
        <end position="464"/>
    </location>
</feature>